<dbReference type="PROSITE" id="PS00041">
    <property type="entry name" value="HTH_ARAC_FAMILY_1"/>
    <property type="match status" value="1"/>
</dbReference>
<evidence type="ECO:0000313" key="5">
    <source>
        <dbReference type="EMBL" id="MCW1925059.1"/>
    </source>
</evidence>
<dbReference type="EMBL" id="JAPDDT010000011">
    <property type="protein sequence ID" value="MCW1925059.1"/>
    <property type="molecule type" value="Genomic_DNA"/>
</dbReference>
<name>A0ABT3GNJ9_9BACT</name>
<dbReference type="PROSITE" id="PS01124">
    <property type="entry name" value="HTH_ARAC_FAMILY_2"/>
    <property type="match status" value="1"/>
</dbReference>
<proteinExistence type="predicted"/>
<keyword evidence="1" id="KW-0805">Transcription regulation</keyword>
<dbReference type="RefSeq" id="WP_264489167.1">
    <property type="nucleotide sequence ID" value="NZ_JAPDDT010000011.1"/>
</dbReference>
<organism evidence="5 6">
    <name type="scientific">Luteolibacter arcticus</name>
    <dbReference type="NCBI Taxonomy" id="1581411"/>
    <lineage>
        <taxon>Bacteria</taxon>
        <taxon>Pseudomonadati</taxon>
        <taxon>Verrucomicrobiota</taxon>
        <taxon>Verrucomicrobiia</taxon>
        <taxon>Verrucomicrobiales</taxon>
        <taxon>Verrucomicrobiaceae</taxon>
        <taxon>Luteolibacter</taxon>
    </lineage>
</organism>
<dbReference type="InterPro" id="IPR009057">
    <property type="entry name" value="Homeodomain-like_sf"/>
</dbReference>
<protein>
    <submittedName>
        <fullName evidence="5">AraC family transcriptional regulator</fullName>
    </submittedName>
</protein>
<comment type="caution">
    <text evidence="5">The sequence shown here is derived from an EMBL/GenBank/DDBJ whole genome shotgun (WGS) entry which is preliminary data.</text>
</comment>
<evidence type="ECO:0000256" key="1">
    <source>
        <dbReference type="ARBA" id="ARBA00023015"/>
    </source>
</evidence>
<dbReference type="Pfam" id="PF08448">
    <property type="entry name" value="PAS_4"/>
    <property type="match status" value="1"/>
</dbReference>
<keyword evidence="2" id="KW-0238">DNA-binding</keyword>
<dbReference type="SUPFAM" id="SSF55785">
    <property type="entry name" value="PYP-like sensor domain (PAS domain)"/>
    <property type="match status" value="1"/>
</dbReference>
<dbReference type="InterPro" id="IPR013656">
    <property type="entry name" value="PAS_4"/>
</dbReference>
<sequence>MNSPYSRDAFLAEMAPGALHSLYDLMPDVSFFMKDCEGRFVALSRLGCEFCGVKTEEEAFGCTDLSFFPEGRAAEYMADDRLVITTGQPIVNRIEPAPEMEGSPRLVVTNKIPVRDREGRIIGVAGFSRRVEHLRCATTVIHKLSAAVEQIHQHYDASFDTAELAKQAGLSASQFERLFRKALGSSPRQYLQRVRIERACLFLVESEETVAAVAQRCGYYDHAHFTKAFVALKGVTPTAFRKQRQATPANSPSR</sequence>
<dbReference type="InterPro" id="IPR018060">
    <property type="entry name" value="HTH_AraC"/>
</dbReference>
<dbReference type="PANTHER" id="PTHR46796:SF13">
    <property type="entry name" value="HTH-TYPE TRANSCRIPTIONAL ACTIVATOR RHAS"/>
    <property type="match status" value="1"/>
</dbReference>
<reference evidence="5 6" key="1">
    <citation type="submission" date="2022-10" db="EMBL/GenBank/DDBJ databases">
        <title>Luteolibacter arcticus strain CCTCC AB 2014275, whole genome shotgun sequencing project.</title>
        <authorList>
            <person name="Zhao G."/>
            <person name="Shen L."/>
        </authorList>
    </citation>
    <scope>NUCLEOTIDE SEQUENCE [LARGE SCALE GENOMIC DNA]</scope>
    <source>
        <strain evidence="5 6">CCTCC AB 2014275</strain>
    </source>
</reference>
<dbReference type="Proteomes" id="UP001320876">
    <property type="component" value="Unassembled WGS sequence"/>
</dbReference>
<dbReference type="Gene3D" id="1.10.10.60">
    <property type="entry name" value="Homeodomain-like"/>
    <property type="match status" value="2"/>
</dbReference>
<dbReference type="Gene3D" id="3.30.450.20">
    <property type="entry name" value="PAS domain"/>
    <property type="match status" value="1"/>
</dbReference>
<dbReference type="SMART" id="SM00342">
    <property type="entry name" value="HTH_ARAC"/>
    <property type="match status" value="1"/>
</dbReference>
<dbReference type="SUPFAM" id="SSF46689">
    <property type="entry name" value="Homeodomain-like"/>
    <property type="match status" value="2"/>
</dbReference>
<feature type="domain" description="HTH araC/xylS-type" evidence="4">
    <location>
        <begin position="145"/>
        <end position="243"/>
    </location>
</feature>
<keyword evidence="6" id="KW-1185">Reference proteome</keyword>
<dbReference type="InterPro" id="IPR035965">
    <property type="entry name" value="PAS-like_dom_sf"/>
</dbReference>
<evidence type="ECO:0000259" key="4">
    <source>
        <dbReference type="PROSITE" id="PS01124"/>
    </source>
</evidence>
<dbReference type="InterPro" id="IPR018062">
    <property type="entry name" value="HTH_AraC-typ_CS"/>
</dbReference>
<dbReference type="Pfam" id="PF12833">
    <property type="entry name" value="HTH_18"/>
    <property type="match status" value="1"/>
</dbReference>
<dbReference type="InterPro" id="IPR050204">
    <property type="entry name" value="AraC_XylS_family_regulators"/>
</dbReference>
<evidence type="ECO:0000256" key="2">
    <source>
        <dbReference type="ARBA" id="ARBA00023125"/>
    </source>
</evidence>
<dbReference type="PANTHER" id="PTHR46796">
    <property type="entry name" value="HTH-TYPE TRANSCRIPTIONAL ACTIVATOR RHAS-RELATED"/>
    <property type="match status" value="1"/>
</dbReference>
<evidence type="ECO:0000256" key="3">
    <source>
        <dbReference type="ARBA" id="ARBA00023163"/>
    </source>
</evidence>
<keyword evidence="3" id="KW-0804">Transcription</keyword>
<evidence type="ECO:0000313" key="6">
    <source>
        <dbReference type="Proteomes" id="UP001320876"/>
    </source>
</evidence>
<gene>
    <name evidence="5" type="ORF">OKA05_21035</name>
</gene>
<accession>A0ABT3GNJ9</accession>